<dbReference type="PANTHER" id="PTHR47992">
    <property type="entry name" value="PROTEIN PHOSPHATASE"/>
    <property type="match status" value="1"/>
</dbReference>
<keyword evidence="4" id="KW-0493">Microtubule</keyword>
<dbReference type="InterPro" id="IPR036457">
    <property type="entry name" value="PPM-type-like_dom_sf"/>
</dbReference>
<dbReference type="eggNOG" id="KOG2000">
    <property type="taxonomic scope" value="Eukaryota"/>
</dbReference>
<dbReference type="GO" id="GO:0004722">
    <property type="term" value="F:protein serine/threonine phosphatase activity"/>
    <property type="evidence" value="ECO:0007669"/>
    <property type="project" value="InterPro"/>
</dbReference>
<keyword evidence="5" id="KW-0206">Cytoskeleton</keyword>
<dbReference type="GeneID" id="23615678"/>
<dbReference type="RefSeq" id="XP_011395499.1">
    <property type="nucleotide sequence ID" value="XM_011397197.1"/>
</dbReference>
<organism evidence="8 9">
    <name type="scientific">Auxenochlorella protothecoides</name>
    <name type="common">Green microalga</name>
    <name type="synonym">Chlorella protothecoides</name>
    <dbReference type="NCBI Taxonomy" id="3075"/>
    <lineage>
        <taxon>Eukaryota</taxon>
        <taxon>Viridiplantae</taxon>
        <taxon>Chlorophyta</taxon>
        <taxon>core chlorophytes</taxon>
        <taxon>Trebouxiophyceae</taxon>
        <taxon>Chlorellales</taxon>
        <taxon>Chlorellaceae</taxon>
        <taxon>Auxenochlorella</taxon>
    </lineage>
</organism>
<feature type="region of interest" description="Disordered" evidence="6">
    <location>
        <begin position="1"/>
        <end position="42"/>
    </location>
</feature>
<evidence type="ECO:0000256" key="6">
    <source>
        <dbReference type="SAM" id="MobiDB-lite"/>
    </source>
</evidence>
<keyword evidence="9" id="KW-1185">Reference proteome</keyword>
<name>A0A087SA89_AUXPR</name>
<sequence>MVSGLSLPDVNREDSPFAVSSPSSILNGSCCRPTPDPASEHGLLPNPVQQLFGGDVELRQLRCGVSCDAGGRASNDDRHILFSTAVAGRPRCTVVAVLDGHHAHHVAAAVRDELPRAFVAAQAAARDLAAALSSAVRALDEHVHGLYAAGAVSTGGTTLLAHVLSDGVLYTANVGDCKGMLSVRGAGEALNTCHNPDVPGERARFADAGVAVSADFILASDINVCRSIGDWDLGSPLKWRDEAGRPRGPLVGDAEVTVRALDGRDEFLVVGSDGLWDYYSPESSVVSDARRALRAFHNDPQACADWLVKQTLLRQRAVLHSGTPGDNITVAVVSLRPLPQLPRHSSSRLNLRAALPEDGRAGECSAIHARLRARVEEGVVDIPGHPQHSWQVLRGKDGRVASAWALRAAQEVLQESFDPIVDMVTGADLLPLMLHARSHREWDYKGMHTLLLRHKVIKSGPPSVPIVDLEERLRDSQDRLADEGFEELGRRLQATWAELQRCQVVHVLGTGIQREVGAPPAIPMQEQPALLAFLLSLQGSSPSVRRQSLSFQTDAARAGHGRLVEAEAARLWTQAPDPDALTTAAGPTSLLLPAELRLPYAAFEGQEGVHGLAARLSNRPQWDPLSQAALDGSTSSTSGTSGQRPGALTLPSRLAAQPSSVASPPPLGLPLSLLGLDSAPGALTGFDPGTEGLAPDTDGAWAVGPRRVGSGRDGPGADINAGWAPLPEAALWTLGDTEAAALGLAALRGSTLALAGLEEGLAEARAEAPAPRLPAALSVLVDLQVAARDRAAVEALLSVRGIHTDCKGQDVDDETRGPVHDGGKGSADPTHDDDKSSASVPQGPVGRAFLAAVRCELRALDHSLLELGRRHGRVPLARVEVGTRGVRRTLSLLCTLCSAARHAPDQAALLEVLHAAAQGGARDDAGGYARRVFLAALEPYAAHALGWAYGLGAPDLELASAGGQSVEALPWRPELVQREGWVEDALPAAALSMGENDRASGEMAGPEHVLPGDPPSFLSSIRGPLLAGGLQLRLLASLPGEVSGSLLADLLAAAPGAGDAYSPANGPGAGYRDCLAQGSLPSTASPPLTLHDLDRLRRANAAGEARRAAAVDAWLARLASGRSEQERAVAAAALRRTAAMRAKQLATAAAESARLTEALRRQREHLSAPNTRAARAAASMAAAAERALSQLAARRAARRLNAEALDGAADAKGSLPPLPSLQAVIQAWIVDPVLSQHRAVSRTCTSYFLDELRLLDHIEALRSFFLMGAGDWADALAAGLSDRLEALEPLTPSSLAACLAHSLRASGAAAVPRATRLRLRHDPAAAAGLAGQVAAGNLGSPARRARRPAMKAAQHSPPLLAPDCLGPLGGLVLDYTVTWPLSAVLTEEVRAAFSAAFDVHLRVRRVQHALRPLRLHLARLGRRGAVAGSEPGRACLRRLRLGLERAGLLCAALAFTDLQRLLEAVRNQARDVAIGIAGFEAAPGVRGTADAALGEAMELAARVRRWLARAERSRVGSEAWAATLGEAWGDLGSQAEAVDAASARLARLCYAQGQHSPLHLLALQLDFRGLQDPDGIPPV</sequence>
<reference evidence="8 9" key="1">
    <citation type="journal article" date="2014" name="BMC Genomics">
        <title>Oil accumulation mechanisms of the oleaginous microalga Chlorella protothecoides revealed through its genome, transcriptomes, and proteomes.</title>
        <authorList>
            <person name="Gao C."/>
            <person name="Wang Y."/>
            <person name="Shen Y."/>
            <person name="Yan D."/>
            <person name="He X."/>
            <person name="Dai J."/>
            <person name="Wu Q."/>
        </authorList>
    </citation>
    <scope>NUCLEOTIDE SEQUENCE [LARGE SCALE GENOMIC DNA]</scope>
    <source>
        <strain evidence="8 9">0710</strain>
    </source>
</reference>
<evidence type="ECO:0000256" key="3">
    <source>
        <dbReference type="ARBA" id="ARBA00022490"/>
    </source>
</evidence>
<dbReference type="PROSITE" id="PS51746">
    <property type="entry name" value="PPM_2"/>
    <property type="match status" value="1"/>
</dbReference>
<evidence type="ECO:0000313" key="9">
    <source>
        <dbReference type="Proteomes" id="UP000028924"/>
    </source>
</evidence>
<dbReference type="Gene3D" id="1.20.120.1900">
    <property type="entry name" value="Gamma-tubulin complex, C-terminal domain"/>
    <property type="match status" value="1"/>
</dbReference>
<dbReference type="InterPro" id="IPR015655">
    <property type="entry name" value="PP2C"/>
</dbReference>
<dbReference type="EMBL" id="KL662078">
    <property type="protein sequence ID" value="KFM22643.1"/>
    <property type="molecule type" value="Genomic_DNA"/>
</dbReference>
<dbReference type="CDD" id="cd00143">
    <property type="entry name" value="PP2Cc"/>
    <property type="match status" value="1"/>
</dbReference>
<comment type="subcellular location">
    <subcellularLocation>
        <location evidence="1">Cytoplasm</location>
        <location evidence="1">Cytoskeleton</location>
    </subcellularLocation>
</comment>
<feature type="region of interest" description="Disordered" evidence="6">
    <location>
        <begin position="623"/>
        <end position="648"/>
    </location>
</feature>
<evidence type="ECO:0000256" key="1">
    <source>
        <dbReference type="ARBA" id="ARBA00004245"/>
    </source>
</evidence>
<feature type="compositionally biased region" description="Basic and acidic residues" evidence="6">
    <location>
        <begin position="807"/>
        <end position="836"/>
    </location>
</feature>
<evidence type="ECO:0000256" key="5">
    <source>
        <dbReference type="ARBA" id="ARBA00023212"/>
    </source>
</evidence>
<evidence type="ECO:0000256" key="2">
    <source>
        <dbReference type="ARBA" id="ARBA00010337"/>
    </source>
</evidence>
<dbReference type="Pfam" id="PF00481">
    <property type="entry name" value="PP2C"/>
    <property type="match status" value="1"/>
</dbReference>
<feature type="region of interest" description="Disordered" evidence="6">
    <location>
        <begin position="807"/>
        <end position="843"/>
    </location>
</feature>
<dbReference type="KEGG" id="apro:F751_4287"/>
<dbReference type="GO" id="GO:0043015">
    <property type="term" value="F:gamma-tubulin binding"/>
    <property type="evidence" value="ECO:0007669"/>
    <property type="project" value="InterPro"/>
</dbReference>
<dbReference type="GO" id="GO:0005874">
    <property type="term" value="C:microtubule"/>
    <property type="evidence" value="ECO:0007669"/>
    <property type="project" value="UniProtKB-KW"/>
</dbReference>
<dbReference type="Pfam" id="PF04130">
    <property type="entry name" value="GCP_C_terminal"/>
    <property type="match status" value="1"/>
</dbReference>
<dbReference type="Proteomes" id="UP000028924">
    <property type="component" value="Unassembled WGS sequence"/>
</dbReference>
<evidence type="ECO:0000313" key="8">
    <source>
        <dbReference type="EMBL" id="KFM22643.1"/>
    </source>
</evidence>
<feature type="domain" description="PPM-type phosphatase" evidence="7">
    <location>
        <begin position="62"/>
        <end position="335"/>
    </location>
</feature>
<proteinExistence type="inferred from homology"/>
<feature type="compositionally biased region" description="Polar residues" evidence="6">
    <location>
        <begin position="18"/>
        <end position="27"/>
    </location>
</feature>
<evidence type="ECO:0000259" key="7">
    <source>
        <dbReference type="PROSITE" id="PS51746"/>
    </source>
</evidence>
<dbReference type="eggNOG" id="KOG0698">
    <property type="taxonomic scope" value="Eukaryota"/>
</dbReference>
<dbReference type="OrthoDB" id="10264738at2759"/>
<gene>
    <name evidence="8" type="ORF">F751_4287</name>
</gene>
<keyword evidence="3" id="KW-0963">Cytoplasm</keyword>
<dbReference type="SUPFAM" id="SSF81606">
    <property type="entry name" value="PP2C-like"/>
    <property type="match status" value="1"/>
</dbReference>
<evidence type="ECO:0000256" key="4">
    <source>
        <dbReference type="ARBA" id="ARBA00022701"/>
    </source>
</evidence>
<dbReference type="InterPro" id="IPR040457">
    <property type="entry name" value="GCP_C"/>
</dbReference>
<dbReference type="InterPro" id="IPR001932">
    <property type="entry name" value="PPM-type_phosphatase-like_dom"/>
</dbReference>
<feature type="compositionally biased region" description="Low complexity" evidence="6">
    <location>
        <begin position="632"/>
        <end position="642"/>
    </location>
</feature>
<dbReference type="SMART" id="SM00332">
    <property type="entry name" value="PP2Cc"/>
    <property type="match status" value="1"/>
</dbReference>
<comment type="similarity">
    <text evidence="2">Belongs to the TUBGCP family.</text>
</comment>
<protein>
    <recommendedName>
        <fullName evidence="7">PPM-type phosphatase domain-containing protein</fullName>
    </recommendedName>
</protein>
<dbReference type="Gene3D" id="3.60.40.10">
    <property type="entry name" value="PPM-type phosphatase domain"/>
    <property type="match status" value="1"/>
</dbReference>
<dbReference type="InterPro" id="IPR042241">
    <property type="entry name" value="GCP_C_sf"/>
</dbReference>
<accession>A0A087SA89</accession>